<feature type="domain" description="Mechanosensitive ion channel MscS" evidence="8">
    <location>
        <begin position="123"/>
        <end position="189"/>
    </location>
</feature>
<keyword evidence="5 7" id="KW-1133">Transmembrane helix</keyword>
<protein>
    <submittedName>
        <fullName evidence="11">Transporter, small conductance mechanosensitive ion channel MscS family protein</fullName>
    </submittedName>
</protein>
<organism evidence="11 13">
    <name type="scientific">Treponema socranskii subsp. socranskii VPI DR56BR1116 = ATCC 35536</name>
    <dbReference type="NCBI Taxonomy" id="1125725"/>
    <lineage>
        <taxon>Bacteria</taxon>
        <taxon>Pseudomonadati</taxon>
        <taxon>Spirochaetota</taxon>
        <taxon>Spirochaetia</taxon>
        <taxon>Spirochaetales</taxon>
        <taxon>Treponemataceae</taxon>
        <taxon>Treponema</taxon>
    </lineage>
</organism>
<dbReference type="InterPro" id="IPR049142">
    <property type="entry name" value="MS_channel_1st"/>
</dbReference>
<dbReference type="OrthoDB" id="9809206at2"/>
<dbReference type="InterPro" id="IPR045275">
    <property type="entry name" value="MscS_archaea/bacteria_type"/>
</dbReference>
<dbReference type="InterPro" id="IPR010920">
    <property type="entry name" value="LSM_dom_sf"/>
</dbReference>
<dbReference type="Pfam" id="PF21088">
    <property type="entry name" value="MS_channel_1st"/>
    <property type="match status" value="1"/>
</dbReference>
<evidence type="ECO:0000256" key="3">
    <source>
        <dbReference type="ARBA" id="ARBA00022475"/>
    </source>
</evidence>
<dbReference type="InterPro" id="IPR023408">
    <property type="entry name" value="MscS_beta-dom_sf"/>
</dbReference>
<feature type="domain" description="Mechanosensitive ion channel transmembrane helices 2/3" evidence="10">
    <location>
        <begin position="81"/>
        <end position="122"/>
    </location>
</feature>
<keyword evidence="6 7" id="KW-0472">Membrane</keyword>
<dbReference type="AlphaFoldDB" id="U1FL35"/>
<dbReference type="eggNOG" id="COG0668">
    <property type="taxonomic scope" value="Bacteria"/>
</dbReference>
<keyword evidence="3" id="KW-1003">Cell membrane</keyword>
<comment type="caution">
    <text evidence="11">The sequence shown here is derived from an EMBL/GenBank/DDBJ whole genome shotgun (WGS) entry which is preliminary data.</text>
</comment>
<dbReference type="Pfam" id="PF21082">
    <property type="entry name" value="MS_channel_3rd"/>
    <property type="match status" value="1"/>
</dbReference>
<dbReference type="Proteomes" id="UP000016412">
    <property type="component" value="Unassembled WGS sequence"/>
</dbReference>
<comment type="similarity">
    <text evidence="2">Belongs to the MscS (TC 1.A.23) family.</text>
</comment>
<gene>
    <name evidence="12" type="ORF">HMPREF0860_0518</name>
    <name evidence="11" type="ORF">HMPREF1325_1524</name>
</gene>
<dbReference type="Pfam" id="PF00924">
    <property type="entry name" value="MS_channel_2nd"/>
    <property type="match status" value="1"/>
</dbReference>
<dbReference type="SUPFAM" id="SSF82689">
    <property type="entry name" value="Mechanosensitive channel protein MscS (YggB), C-terminal domain"/>
    <property type="match status" value="1"/>
</dbReference>
<dbReference type="PANTHER" id="PTHR30221">
    <property type="entry name" value="SMALL-CONDUCTANCE MECHANOSENSITIVE CHANNEL"/>
    <property type="match status" value="1"/>
</dbReference>
<evidence type="ECO:0000256" key="6">
    <source>
        <dbReference type="ARBA" id="ARBA00023136"/>
    </source>
</evidence>
<dbReference type="EMBL" id="AUZJ01000042">
    <property type="protein sequence ID" value="ERF60533.1"/>
    <property type="molecule type" value="Genomic_DNA"/>
</dbReference>
<dbReference type="EMBL" id="AVQI01000084">
    <property type="protein sequence ID" value="ERJ97690.1"/>
    <property type="molecule type" value="Genomic_DNA"/>
</dbReference>
<dbReference type="InterPro" id="IPR006685">
    <property type="entry name" value="MscS_channel_2nd"/>
</dbReference>
<dbReference type="SUPFAM" id="SSF50182">
    <property type="entry name" value="Sm-like ribonucleoproteins"/>
    <property type="match status" value="1"/>
</dbReference>
<evidence type="ECO:0000256" key="4">
    <source>
        <dbReference type="ARBA" id="ARBA00022692"/>
    </source>
</evidence>
<dbReference type="RefSeq" id="WP_021330585.1">
    <property type="nucleotide sequence ID" value="NZ_AUZJ01000042.1"/>
</dbReference>
<evidence type="ECO:0000256" key="5">
    <source>
        <dbReference type="ARBA" id="ARBA00022989"/>
    </source>
</evidence>
<reference evidence="13 14" key="1">
    <citation type="submission" date="2013-08" db="EMBL/GenBank/DDBJ databases">
        <authorList>
            <person name="Durkin A.S."/>
            <person name="Haft D.R."/>
            <person name="McCorrison J."/>
            <person name="Torralba M."/>
            <person name="Gillis M."/>
            <person name="Haft D.H."/>
            <person name="Methe B."/>
            <person name="Sutton G."/>
            <person name="Nelson K.E."/>
        </authorList>
    </citation>
    <scope>NUCLEOTIDE SEQUENCE [LARGE SCALE GENOMIC DNA]</scope>
    <source>
        <strain evidence="12 14">ATCC 35536</strain>
        <strain evidence="11 13">VPI DR56BR1116</strain>
    </source>
</reference>
<evidence type="ECO:0000259" key="10">
    <source>
        <dbReference type="Pfam" id="PF21088"/>
    </source>
</evidence>
<feature type="transmembrane region" description="Helical" evidence="7">
    <location>
        <begin position="39"/>
        <end position="64"/>
    </location>
</feature>
<accession>U1FL35</accession>
<name>U1FL35_TRESO</name>
<dbReference type="Proteomes" id="UP000016646">
    <property type="component" value="Unassembled WGS sequence"/>
</dbReference>
<keyword evidence="14" id="KW-1185">Reference proteome</keyword>
<dbReference type="SUPFAM" id="SSF82861">
    <property type="entry name" value="Mechanosensitive channel protein MscS (YggB), transmembrane region"/>
    <property type="match status" value="1"/>
</dbReference>
<dbReference type="PANTHER" id="PTHR30221:SF1">
    <property type="entry name" value="SMALL-CONDUCTANCE MECHANOSENSITIVE CHANNEL"/>
    <property type="match status" value="1"/>
</dbReference>
<dbReference type="InterPro" id="IPR011014">
    <property type="entry name" value="MscS_channel_TM-2"/>
</dbReference>
<feature type="transmembrane region" description="Helical" evidence="7">
    <location>
        <begin position="112"/>
        <end position="135"/>
    </location>
</feature>
<comment type="subcellular location">
    <subcellularLocation>
        <location evidence="1">Cell membrane</location>
        <topology evidence="1">Multi-pass membrane protein</topology>
    </subcellularLocation>
</comment>
<evidence type="ECO:0000259" key="9">
    <source>
        <dbReference type="Pfam" id="PF21082"/>
    </source>
</evidence>
<dbReference type="STRING" id="1125725.HMPREF1325_1524"/>
<evidence type="ECO:0000256" key="1">
    <source>
        <dbReference type="ARBA" id="ARBA00004651"/>
    </source>
</evidence>
<dbReference type="GO" id="GO:0008381">
    <property type="term" value="F:mechanosensitive monoatomic ion channel activity"/>
    <property type="evidence" value="ECO:0007669"/>
    <property type="project" value="InterPro"/>
</dbReference>
<dbReference type="Gene3D" id="2.30.30.60">
    <property type="match status" value="1"/>
</dbReference>
<feature type="transmembrane region" description="Helical" evidence="7">
    <location>
        <begin position="85"/>
        <end position="106"/>
    </location>
</feature>
<evidence type="ECO:0000313" key="12">
    <source>
        <dbReference type="EMBL" id="ERJ97690.1"/>
    </source>
</evidence>
<keyword evidence="4 7" id="KW-0812">Transmembrane</keyword>
<evidence type="ECO:0000313" key="13">
    <source>
        <dbReference type="Proteomes" id="UP000016412"/>
    </source>
</evidence>
<dbReference type="Gene3D" id="1.10.287.1260">
    <property type="match status" value="1"/>
</dbReference>
<evidence type="ECO:0000256" key="2">
    <source>
        <dbReference type="ARBA" id="ARBA00008017"/>
    </source>
</evidence>
<proteinExistence type="inferred from homology"/>
<dbReference type="Gene3D" id="3.30.70.100">
    <property type="match status" value="1"/>
</dbReference>
<sequence length="306" mass="33711">MDESTSAVTIGVQQAQEQLSKHKETLFAWVKSFFTWTNLFRAAGALFVIGIIWFLYKLAFHALNRIPEQKINKENNLALHKLLKYVFYSVIVMYILSCFGIKFTALLGAAGIAGLAVGFAAQTTVSNVISGLFVITEGVVKVGDLIVVSGVTGNVDSIDLLSTKVHTLDNQLVRIPNSSIINTTFQNNSYYATRRITFAFGLKYGTDIRYALDVLLKAPELCETVIKKPAPAVWVDGFGDSNINMIVAVWCKSSDFLKTKNDMFVALMRVMNENGLVISYNCVEIVPHDDSTPVPPPAKKSGARRS</sequence>
<evidence type="ECO:0000313" key="14">
    <source>
        <dbReference type="Proteomes" id="UP000016646"/>
    </source>
</evidence>
<evidence type="ECO:0000256" key="7">
    <source>
        <dbReference type="SAM" id="Phobius"/>
    </source>
</evidence>
<evidence type="ECO:0000313" key="11">
    <source>
        <dbReference type="EMBL" id="ERF60533.1"/>
    </source>
</evidence>
<dbReference type="GO" id="GO:0005886">
    <property type="term" value="C:plasma membrane"/>
    <property type="evidence" value="ECO:0007669"/>
    <property type="project" value="UniProtKB-SubCell"/>
</dbReference>
<evidence type="ECO:0000259" key="8">
    <source>
        <dbReference type="Pfam" id="PF00924"/>
    </source>
</evidence>
<dbReference type="PATRIC" id="fig|1125725.3.peg.1537"/>
<feature type="domain" description="Mechanosensitive ion channel MscS C-terminal" evidence="9">
    <location>
        <begin position="196"/>
        <end position="277"/>
    </location>
</feature>
<dbReference type="InterPro" id="IPR011066">
    <property type="entry name" value="MscS_channel_C_sf"/>
</dbReference>
<dbReference type="InterPro" id="IPR049278">
    <property type="entry name" value="MS_channel_C"/>
</dbReference>